<keyword evidence="1" id="KW-0732">Signal</keyword>
<gene>
    <name evidence="2" type="ORF">ERS852411_03946</name>
</gene>
<proteinExistence type="predicted"/>
<evidence type="ECO:0000313" key="2">
    <source>
        <dbReference type="EMBL" id="CUQ07774.1"/>
    </source>
</evidence>
<reference evidence="2 3" key="1">
    <citation type="submission" date="2015-09" db="EMBL/GenBank/DDBJ databases">
        <authorList>
            <consortium name="Pathogen Informatics"/>
        </authorList>
    </citation>
    <scope>NUCLEOTIDE SEQUENCE [LARGE SCALE GENOMIC DNA]</scope>
    <source>
        <strain evidence="2 3">2789STDY5608854</strain>
    </source>
</reference>
<dbReference type="Proteomes" id="UP000095746">
    <property type="component" value="Unassembled WGS sequence"/>
</dbReference>
<evidence type="ECO:0000256" key="1">
    <source>
        <dbReference type="SAM" id="SignalP"/>
    </source>
</evidence>
<protein>
    <submittedName>
        <fullName evidence="2">Uncharacterized protein</fullName>
    </submittedName>
</protein>
<dbReference type="AlphaFoldDB" id="A0A174TC81"/>
<name>A0A174TC81_FLAPL</name>
<organism evidence="2 3">
    <name type="scientific">Flavonifractor plautii</name>
    <name type="common">Fusobacterium plautii</name>
    <dbReference type="NCBI Taxonomy" id="292800"/>
    <lineage>
        <taxon>Bacteria</taxon>
        <taxon>Bacillati</taxon>
        <taxon>Bacillota</taxon>
        <taxon>Clostridia</taxon>
        <taxon>Eubacteriales</taxon>
        <taxon>Oscillospiraceae</taxon>
        <taxon>Flavonifractor</taxon>
    </lineage>
</organism>
<dbReference type="EMBL" id="CYZT01000660">
    <property type="protein sequence ID" value="CUQ07774.1"/>
    <property type="molecule type" value="Genomic_DNA"/>
</dbReference>
<sequence length="293" mass="31877">MRRAAALVVAGALLAGLSASFAAVKPVSPNVVTLETWTASGLGVPIGESDSDLGWTVSVDGVASDRWYAYILCTLSRDDGNAMTAGHYGFGQFDFGLESSLDWSASIQWLEDSDPADNQVPFAIYLNNQDSWDMTGTTIHLTLNGLSTTSRAESWALLAMGGGQWELEFPLPAESQVQEFTPDLEFQVGDKTAILETVHCTPLEMWAAFTSQDGAFARFNPTLEDFDRAWCDENTPIFVLTDGTEWAADGWGGGQGDGGYWYNSYRCEDKRPLNPADVVGLRIGENVYPLTLE</sequence>
<feature type="signal peptide" evidence="1">
    <location>
        <begin position="1"/>
        <end position="22"/>
    </location>
</feature>
<feature type="chain" id="PRO_5008033728" evidence="1">
    <location>
        <begin position="23"/>
        <end position="293"/>
    </location>
</feature>
<accession>A0A174TC81</accession>
<evidence type="ECO:0000313" key="3">
    <source>
        <dbReference type="Proteomes" id="UP000095746"/>
    </source>
</evidence>